<evidence type="ECO:0000313" key="1">
    <source>
        <dbReference type="EMBL" id="OWP48385.1"/>
    </source>
</evidence>
<dbReference type="SUPFAM" id="SSF54593">
    <property type="entry name" value="Glyoxalase/Bleomycin resistance protein/Dihydroxybiphenyl dioxygenase"/>
    <property type="match status" value="1"/>
</dbReference>
<dbReference type="STRING" id="46680.GCA_000807755_06668"/>
<dbReference type="Gene3D" id="3.10.180.10">
    <property type="entry name" value="2,3-Dihydroxybiphenyl 1,2-Dioxygenase, domain 1"/>
    <property type="match status" value="1"/>
</dbReference>
<dbReference type="eggNOG" id="COG0346">
    <property type="taxonomic scope" value="Bacteria"/>
</dbReference>
<protein>
    <submittedName>
        <fullName evidence="1">Bleomycin resistance family protein</fullName>
    </submittedName>
</protein>
<accession>A0A246F5B2</accession>
<dbReference type="Proteomes" id="UP000198145">
    <property type="component" value="Unassembled WGS sequence"/>
</dbReference>
<evidence type="ECO:0000313" key="2">
    <source>
        <dbReference type="Proteomes" id="UP000198145"/>
    </source>
</evidence>
<dbReference type="InterPro" id="IPR029068">
    <property type="entry name" value="Glyas_Bleomycin-R_OHBP_Dase"/>
</dbReference>
<dbReference type="RefSeq" id="WP_088420960.1">
    <property type="nucleotide sequence ID" value="NZ_NJBA01000009.1"/>
</dbReference>
<name>A0A246F5B2_PSENT</name>
<dbReference type="AlphaFoldDB" id="A0A246F5B2"/>
<gene>
    <name evidence="1" type="ORF">CEG18_23620</name>
</gene>
<reference evidence="1 2" key="1">
    <citation type="submission" date="2017-06" db="EMBL/GenBank/DDBJ databases">
        <title>Draft genome of Pseudomonas nitroreducens DF05.</title>
        <authorList>
            <person name="Iyer R."/>
        </authorList>
    </citation>
    <scope>NUCLEOTIDE SEQUENCE [LARGE SCALE GENOMIC DNA]</scope>
    <source>
        <strain evidence="1 2">DF05</strain>
    </source>
</reference>
<dbReference type="EMBL" id="NJBA01000009">
    <property type="protein sequence ID" value="OWP48385.1"/>
    <property type="molecule type" value="Genomic_DNA"/>
</dbReference>
<organism evidence="1 2">
    <name type="scientific">Pseudomonas nitroreducens</name>
    <dbReference type="NCBI Taxonomy" id="46680"/>
    <lineage>
        <taxon>Bacteria</taxon>
        <taxon>Pseudomonadati</taxon>
        <taxon>Pseudomonadota</taxon>
        <taxon>Gammaproteobacteria</taxon>
        <taxon>Pseudomonadales</taxon>
        <taxon>Pseudomonadaceae</taxon>
        <taxon>Pseudomonas</taxon>
    </lineage>
</organism>
<proteinExistence type="predicted"/>
<comment type="caution">
    <text evidence="1">The sequence shown here is derived from an EMBL/GenBank/DDBJ whole genome shotgun (WGS) entry which is preliminary data.</text>
</comment>
<sequence length="114" mass="12998">MPLTLLLRCHDRDLTREYYRDTLGFAVTDSAEGTLTVQLEHCRLLFTTHDLWGREVGCSGTVYLQLADVARYFAAVKDQAQIAWPLQDMPYGSREFGIRDCNGYHLAFAQYTSA</sequence>